<reference evidence="2" key="1">
    <citation type="submission" date="2017-06" db="EMBL/GenBank/DDBJ databases">
        <authorList>
            <person name="Zhao X."/>
        </authorList>
    </citation>
    <scope>NUCLEOTIDE SEQUENCE [LARGE SCALE GENOMIC DNA]</scope>
</reference>
<keyword evidence="2" id="KW-1185">Reference proteome</keyword>
<organism evidence="1 2">
    <name type="scientific">Serratia phage vB_SmaM_ 2050HW</name>
    <dbReference type="NCBI Taxonomy" id="2024252"/>
    <lineage>
        <taxon>Viruses</taxon>
        <taxon>Duplodnaviria</taxon>
        <taxon>Heunggongvirae</taxon>
        <taxon>Uroviricota</taxon>
        <taxon>Caudoviricetes</taxon>
        <taxon>Chimalliviridae</taxon>
        <taxon>Moabitevirus</taxon>
        <taxon>Moabitevirus mv2050HW</taxon>
    </lineage>
</organism>
<proteinExistence type="predicted"/>
<evidence type="ECO:0000313" key="1">
    <source>
        <dbReference type="EMBL" id="ATA65587.1"/>
    </source>
</evidence>
<gene>
    <name evidence="1" type="ORF">2050HW_00252</name>
</gene>
<protein>
    <submittedName>
        <fullName evidence="1">Uncharacterized protein</fullName>
    </submittedName>
</protein>
<name>A0A289YVR5_9CAUD</name>
<dbReference type="EMBL" id="MF285618">
    <property type="protein sequence ID" value="ATA65587.1"/>
    <property type="molecule type" value="Genomic_DNA"/>
</dbReference>
<sequence length="124" mass="13881">MSVTSLTKVRLPIPSFWRQSDLEKIAKALNNRSVVLGETNPTFPVKEPGRFYEIKKPTHRLENFRATDGQLTASVKIIDPEVLGDIIDGRSYNFSIRRNNDVFAKDGSTCSSAPGLIAIDIRFN</sequence>
<accession>A0A289YVR5</accession>
<evidence type="ECO:0000313" key="2">
    <source>
        <dbReference type="Proteomes" id="UP000223363"/>
    </source>
</evidence>
<dbReference type="Proteomes" id="UP000223363">
    <property type="component" value="Segment"/>
</dbReference>